<evidence type="ECO:0000313" key="6">
    <source>
        <dbReference type="Proteomes" id="UP001321542"/>
    </source>
</evidence>
<organism evidence="5 6">
    <name type="scientific">Streptomyces graminofaciens</name>
    <dbReference type="NCBI Taxonomy" id="68212"/>
    <lineage>
        <taxon>Bacteria</taxon>
        <taxon>Bacillati</taxon>
        <taxon>Actinomycetota</taxon>
        <taxon>Actinomycetes</taxon>
        <taxon>Kitasatosporales</taxon>
        <taxon>Streptomycetaceae</taxon>
        <taxon>Streptomyces</taxon>
    </lineage>
</organism>
<feature type="domain" description="Polyketide synthase-like methyltransferase" evidence="4">
    <location>
        <begin position="23"/>
        <end position="269"/>
    </location>
</feature>
<keyword evidence="2" id="KW-0808">Transferase</keyword>
<evidence type="ECO:0000256" key="1">
    <source>
        <dbReference type="ARBA" id="ARBA00022603"/>
    </source>
</evidence>
<gene>
    <name evidence="5" type="ORF">SGFS_005510</name>
</gene>
<dbReference type="RefSeq" id="WP_286247285.1">
    <property type="nucleotide sequence ID" value="NZ_AP018448.1"/>
</dbReference>
<dbReference type="Pfam" id="PF13847">
    <property type="entry name" value="Methyltransf_31"/>
    <property type="match status" value="1"/>
</dbReference>
<dbReference type="InterPro" id="IPR029063">
    <property type="entry name" value="SAM-dependent_MTases_sf"/>
</dbReference>
<keyword evidence="3" id="KW-0949">S-adenosyl-L-methionine</keyword>
<keyword evidence="1" id="KW-0489">Methyltransferase</keyword>
<dbReference type="PANTHER" id="PTHR44068">
    <property type="entry name" value="ZGC:194242"/>
    <property type="match status" value="1"/>
</dbReference>
<reference evidence="5 6" key="1">
    <citation type="journal article" date="2010" name="ChemBioChem">
        <title>Cloning and characterization of the biosynthetic gene cluster of 16-membered macrolide antibiotic FD-891: involvement of a dual functional cytochrome P450 monooxygenase catalyzing epoxidation and hydroxylation.</title>
        <authorList>
            <person name="Kudo F."/>
            <person name="Motegi A."/>
            <person name="Mizoue K."/>
            <person name="Eguchi T."/>
        </authorList>
    </citation>
    <scope>NUCLEOTIDE SEQUENCE [LARGE SCALE GENOMIC DNA]</scope>
    <source>
        <strain evidence="5 6">A-8890</strain>
    </source>
</reference>
<dbReference type="InterPro" id="IPR020803">
    <property type="entry name" value="MeTfrase_dom"/>
</dbReference>
<dbReference type="InterPro" id="IPR050447">
    <property type="entry name" value="Erg6_SMT_methyltransf"/>
</dbReference>
<evidence type="ECO:0000259" key="4">
    <source>
        <dbReference type="SMART" id="SM00828"/>
    </source>
</evidence>
<proteinExistence type="predicted"/>
<dbReference type="SMART" id="SM00828">
    <property type="entry name" value="PKS_MT"/>
    <property type="match status" value="1"/>
</dbReference>
<dbReference type="EMBL" id="AP018448">
    <property type="protein sequence ID" value="BBC29260.1"/>
    <property type="molecule type" value="Genomic_DNA"/>
</dbReference>
<dbReference type="Proteomes" id="UP001321542">
    <property type="component" value="Chromosome"/>
</dbReference>
<dbReference type="Gene3D" id="3.40.50.150">
    <property type="entry name" value="Vaccinia Virus protein VP39"/>
    <property type="match status" value="1"/>
</dbReference>
<dbReference type="SUPFAM" id="SSF53335">
    <property type="entry name" value="S-adenosyl-L-methionine-dependent methyltransferases"/>
    <property type="match status" value="1"/>
</dbReference>
<accession>A0ABN5V7I7</accession>
<evidence type="ECO:0000256" key="3">
    <source>
        <dbReference type="ARBA" id="ARBA00022691"/>
    </source>
</evidence>
<evidence type="ECO:0000256" key="2">
    <source>
        <dbReference type="ARBA" id="ARBA00022679"/>
    </source>
</evidence>
<dbReference type="CDD" id="cd02440">
    <property type="entry name" value="AdoMet_MTases"/>
    <property type="match status" value="1"/>
</dbReference>
<reference evidence="5 6" key="2">
    <citation type="journal article" date="2023" name="ChemBioChem">
        <title>Acyltransferase Domain Exchange between Two Independent Type I Polyketide Synthases in the Same Producer Strain of Macrolide Antibiotics.</title>
        <authorList>
            <person name="Kudo F."/>
            <person name="Kishikawa K."/>
            <person name="Tsuboi K."/>
            <person name="Kido T."/>
            <person name="Usui T."/>
            <person name="Hashimoto J."/>
            <person name="Shin-Ya K."/>
            <person name="Miyanaga A."/>
            <person name="Eguchi T."/>
        </authorList>
    </citation>
    <scope>NUCLEOTIDE SEQUENCE [LARGE SCALE GENOMIC DNA]</scope>
    <source>
        <strain evidence="5 6">A-8890</strain>
    </source>
</reference>
<name>A0ABN5V7I7_9ACTN</name>
<protein>
    <recommendedName>
        <fullName evidence="4">Polyketide synthase-like methyltransferase domain-containing protein</fullName>
    </recommendedName>
</protein>
<dbReference type="InterPro" id="IPR025714">
    <property type="entry name" value="Methyltranfer_dom"/>
</dbReference>
<evidence type="ECO:0000313" key="5">
    <source>
        <dbReference type="EMBL" id="BBC29260.1"/>
    </source>
</evidence>
<sequence>MFDSYSVKVGEYYDQVNDLTRTMFEDNIHFGYWADPLGGGSLAEAGEAMTGQVIARLEASAGHTVLDVGCGVGKPAVRLARETGAVVKGVNVSRNQIEVANSLAQAEGLQDRLVFEIADAMNLPYADDSFDRVWALESMFHMPDRGQVMGEMARVLKPGGRLVIADLVLHGTLDDTAAAVVEQFCFQSTARSVEHIENYPRLVEKAGLELIDLTDVSEETRSTGEAVAPTFDMLLDAIGEEGVAAAKKTWTGLFDLPQYGYALLTARKP</sequence>
<dbReference type="PANTHER" id="PTHR44068:SF11">
    <property type="entry name" value="GERANYL DIPHOSPHATE 2-C-METHYLTRANSFERASE"/>
    <property type="match status" value="1"/>
</dbReference>
<keyword evidence="6" id="KW-1185">Reference proteome</keyword>